<dbReference type="Proteomes" id="UP000790347">
    <property type="component" value="Unassembled WGS sequence"/>
</dbReference>
<evidence type="ECO:0000313" key="3">
    <source>
        <dbReference type="EMBL" id="KAH9526501.1"/>
    </source>
</evidence>
<protein>
    <recommendedName>
        <fullName evidence="2">Protein kinase domain-containing protein</fullName>
    </recommendedName>
</protein>
<dbReference type="InterPro" id="IPR047173">
    <property type="entry name" value="STRAD_A/B-like"/>
</dbReference>
<dbReference type="InterPro" id="IPR011009">
    <property type="entry name" value="Kinase-like_dom_sf"/>
</dbReference>
<proteinExistence type="inferred from homology"/>
<organism evidence="3 4">
    <name type="scientific">Dermatophagoides farinae</name>
    <name type="common">American house dust mite</name>
    <dbReference type="NCBI Taxonomy" id="6954"/>
    <lineage>
        <taxon>Eukaryota</taxon>
        <taxon>Metazoa</taxon>
        <taxon>Ecdysozoa</taxon>
        <taxon>Arthropoda</taxon>
        <taxon>Chelicerata</taxon>
        <taxon>Arachnida</taxon>
        <taxon>Acari</taxon>
        <taxon>Acariformes</taxon>
        <taxon>Sarcoptiformes</taxon>
        <taxon>Astigmata</taxon>
        <taxon>Psoroptidia</taxon>
        <taxon>Analgoidea</taxon>
        <taxon>Pyroglyphidae</taxon>
        <taxon>Dermatophagoidinae</taxon>
        <taxon>Dermatophagoides</taxon>
    </lineage>
</organism>
<feature type="domain" description="Protein kinase" evidence="2">
    <location>
        <begin position="61"/>
        <end position="362"/>
    </location>
</feature>
<name>A0A922I7P2_DERFA</name>
<evidence type="ECO:0000313" key="4">
    <source>
        <dbReference type="Proteomes" id="UP000790347"/>
    </source>
</evidence>
<reference evidence="3" key="1">
    <citation type="submission" date="2013-05" db="EMBL/GenBank/DDBJ databases">
        <authorList>
            <person name="Yim A.K.Y."/>
            <person name="Chan T.F."/>
            <person name="Ji K.M."/>
            <person name="Liu X.Y."/>
            <person name="Zhou J.W."/>
            <person name="Li R.Q."/>
            <person name="Yang K.Y."/>
            <person name="Li J."/>
            <person name="Li M."/>
            <person name="Law P.T.W."/>
            <person name="Wu Y.L."/>
            <person name="Cai Z.L."/>
            <person name="Qin H."/>
            <person name="Bao Y."/>
            <person name="Leung R.K.K."/>
            <person name="Ng P.K.S."/>
            <person name="Zou J."/>
            <person name="Zhong X.J."/>
            <person name="Ran P.X."/>
            <person name="Zhong N.S."/>
            <person name="Liu Z.G."/>
            <person name="Tsui S.K.W."/>
        </authorList>
    </citation>
    <scope>NUCLEOTIDE SEQUENCE</scope>
    <source>
        <strain evidence="3">Derf</strain>
        <tissue evidence="3">Whole organism</tissue>
    </source>
</reference>
<evidence type="ECO:0000256" key="1">
    <source>
        <dbReference type="ARBA" id="ARBA00008874"/>
    </source>
</evidence>
<dbReference type="PANTHER" id="PTHR48014">
    <property type="entry name" value="SERINE/THREONINE-PROTEIN KINASE FRAY2"/>
    <property type="match status" value="1"/>
</dbReference>
<gene>
    <name evidence="3" type="ORF">DERF_000583</name>
</gene>
<dbReference type="GO" id="GO:0005524">
    <property type="term" value="F:ATP binding"/>
    <property type="evidence" value="ECO:0007669"/>
    <property type="project" value="InterPro"/>
</dbReference>
<dbReference type="Gene3D" id="3.30.200.20">
    <property type="entry name" value="Phosphorylase Kinase, domain 1"/>
    <property type="match status" value="1"/>
</dbReference>
<dbReference type="GO" id="GO:0043539">
    <property type="term" value="F:protein serine/threonine kinase activator activity"/>
    <property type="evidence" value="ECO:0007669"/>
    <property type="project" value="InterPro"/>
</dbReference>
<dbReference type="PANTHER" id="PTHR48014:SF21">
    <property type="entry name" value="SERINE_THREONINE-PROTEIN KINASE FRAY2"/>
    <property type="match status" value="1"/>
</dbReference>
<accession>A0A922I7P2</accession>
<evidence type="ECO:0000259" key="2">
    <source>
        <dbReference type="PROSITE" id="PS50011"/>
    </source>
</evidence>
<dbReference type="GO" id="GO:1902554">
    <property type="term" value="C:serine/threonine protein kinase complex"/>
    <property type="evidence" value="ECO:0007669"/>
    <property type="project" value="TreeGrafter"/>
</dbReference>
<reference evidence="3" key="2">
    <citation type="journal article" date="2022" name="Res Sq">
        <title>Comparative Genomics Reveals Insights into the Divergent Evolution of Astigmatic Mites and Household Pest Adaptations.</title>
        <authorList>
            <person name="Xiong Q."/>
            <person name="Wan A.T.-Y."/>
            <person name="Liu X.-Y."/>
            <person name="Fung C.S.-H."/>
            <person name="Xiao X."/>
            <person name="Malainual N."/>
            <person name="Hou J."/>
            <person name="Wang L."/>
            <person name="Wang M."/>
            <person name="Yang K."/>
            <person name="Cui Y."/>
            <person name="Leung E."/>
            <person name="Nong W."/>
            <person name="Shin S.-K."/>
            <person name="Au S."/>
            <person name="Jeong K.Y."/>
            <person name="Chew F.T."/>
            <person name="Hui J."/>
            <person name="Leung T.F."/>
            <person name="Tungtrongchitr A."/>
            <person name="Zhong N."/>
            <person name="Liu Z."/>
            <person name="Tsui S."/>
        </authorList>
    </citation>
    <scope>NUCLEOTIDE SEQUENCE</scope>
    <source>
        <strain evidence="3">Derf</strain>
        <tissue evidence="3">Whole organism</tissue>
    </source>
</reference>
<dbReference type="Gene3D" id="1.10.510.10">
    <property type="entry name" value="Transferase(Phosphotransferase) domain 1"/>
    <property type="match status" value="1"/>
</dbReference>
<dbReference type="AlphaFoldDB" id="A0A922I7P2"/>
<dbReference type="Pfam" id="PF00069">
    <property type="entry name" value="Pkinase"/>
    <property type="match status" value="1"/>
</dbReference>
<comment type="caution">
    <text evidence="3">The sequence shown here is derived from an EMBL/GenBank/DDBJ whole genome shotgun (WGS) entry which is preliminary data.</text>
</comment>
<dbReference type="PROSITE" id="PS50011">
    <property type="entry name" value="PROTEIN_KINASE_DOM"/>
    <property type="match status" value="1"/>
</dbReference>
<dbReference type="EMBL" id="ASGP02000001">
    <property type="protein sequence ID" value="KAH9526501.1"/>
    <property type="molecule type" value="Genomic_DNA"/>
</dbReference>
<dbReference type="GO" id="GO:0004672">
    <property type="term" value="F:protein kinase activity"/>
    <property type="evidence" value="ECO:0007669"/>
    <property type="project" value="InterPro"/>
</dbReference>
<comment type="similarity">
    <text evidence="1">Belongs to the protein kinase superfamily. STE Ser/Thr protein kinase family. STE20 subfamily.</text>
</comment>
<keyword evidence="4" id="KW-1185">Reference proteome</keyword>
<dbReference type="InterPro" id="IPR000719">
    <property type="entry name" value="Prot_kinase_dom"/>
</dbReference>
<dbReference type="GO" id="GO:0006611">
    <property type="term" value="P:protein export from nucleus"/>
    <property type="evidence" value="ECO:0007669"/>
    <property type="project" value="TreeGrafter"/>
</dbReference>
<dbReference type="SUPFAM" id="SSF56112">
    <property type="entry name" value="Protein kinase-like (PK-like)"/>
    <property type="match status" value="1"/>
</dbReference>
<sequence>MNKKLGTPIGKMVVGIRRSIGNHHDCSGEKQQQSMYCNKCWQHKLSIDLNHSKAWHPKHYQQHRNPLYETKTIRIIRADHIETNAKLVIKMIDLDSSSNDDNDDQQQSSMIDVHITEINMMAKLRHPNVIQMLTSFVNDNYLWQIMPMAEYGSADQWSRPNGLPELTIALIIKDVLNGLNYLHRKGIIHRAVCGSHILIMADGTCVLTGLKYSTNVLQMGRWQTKIHQYPRQATAKLLNFLAPEILEQNLLGYNSKSDIYSLGIVCCELANGCIPFEDIVLTEMLLDKLTGNFPRPLDSTCDEIRNFPTDDPDLSIEVKEKYNLYKNRTFSSYFHMFTIEHCLNFDSSLRPTAVDLLNHQFIKQTKKCHHHRHHQQQHHHHHKEKNSSSPLLIEMLKNLPQNSTSRANNNVIINMNNNDNNGDGQKKSIIIDDDNVEQCSNVTTTKIDEKFKTMALTADHEKQDTMTIDWIF</sequence>